<organism evidence="1 2">
    <name type="scientific">Candidatus Blackburnbacteria bacterium RIFCSPHIGHO2_12_FULL_41_13b</name>
    <dbReference type="NCBI Taxonomy" id="1797517"/>
    <lineage>
        <taxon>Bacteria</taxon>
        <taxon>Candidatus Blackburniibacteriota</taxon>
    </lineage>
</organism>
<evidence type="ECO:0000313" key="2">
    <source>
        <dbReference type="Proteomes" id="UP000178272"/>
    </source>
</evidence>
<dbReference type="AlphaFoldDB" id="A0A1G1V6L2"/>
<accession>A0A1G1V6L2</accession>
<sequence length="209" mass="24422">MSLKEAFQVRCERDGLYNRLGQKQEIEIYKKTLESPESSPVKLAYHDDVAEMGTLLPPDHPDIDISYLDQIRDRVLRGELLDRFVEAIDMLPNPIFIHHYNANAGYLRLRLEWDHPPQSIPSWNELGVRISSKDDTLCLYSGSFFIPKESYSQRYNCRYTLYHEEDLEPKHWQNPHIVEACIVDALYKAGIRPFTEEETPSFPHSPQTD</sequence>
<proteinExistence type="predicted"/>
<comment type="caution">
    <text evidence="1">The sequence shown here is derived from an EMBL/GenBank/DDBJ whole genome shotgun (WGS) entry which is preliminary data.</text>
</comment>
<protein>
    <submittedName>
        <fullName evidence="1">Uncharacterized protein</fullName>
    </submittedName>
</protein>
<gene>
    <name evidence="1" type="ORF">A3F61_00325</name>
</gene>
<name>A0A1G1V6L2_9BACT</name>
<reference evidence="1 2" key="1">
    <citation type="journal article" date="2016" name="Nat. Commun.">
        <title>Thousands of microbial genomes shed light on interconnected biogeochemical processes in an aquifer system.</title>
        <authorList>
            <person name="Anantharaman K."/>
            <person name="Brown C.T."/>
            <person name="Hug L.A."/>
            <person name="Sharon I."/>
            <person name="Castelle C.J."/>
            <person name="Probst A.J."/>
            <person name="Thomas B.C."/>
            <person name="Singh A."/>
            <person name="Wilkins M.J."/>
            <person name="Karaoz U."/>
            <person name="Brodie E.L."/>
            <person name="Williams K.H."/>
            <person name="Hubbard S.S."/>
            <person name="Banfield J.F."/>
        </authorList>
    </citation>
    <scope>NUCLEOTIDE SEQUENCE [LARGE SCALE GENOMIC DNA]</scope>
</reference>
<dbReference type="Proteomes" id="UP000178272">
    <property type="component" value="Unassembled WGS sequence"/>
</dbReference>
<dbReference type="EMBL" id="MHCA01000045">
    <property type="protein sequence ID" value="OGY11048.1"/>
    <property type="molecule type" value="Genomic_DNA"/>
</dbReference>
<evidence type="ECO:0000313" key="1">
    <source>
        <dbReference type="EMBL" id="OGY11048.1"/>
    </source>
</evidence>